<name>A0A3M7P9K3_BRAPC</name>
<protein>
    <submittedName>
        <fullName evidence="1">Uncharacterized protein</fullName>
    </submittedName>
</protein>
<evidence type="ECO:0000313" key="2">
    <source>
        <dbReference type="Proteomes" id="UP000276133"/>
    </source>
</evidence>
<dbReference type="Proteomes" id="UP000276133">
    <property type="component" value="Unassembled WGS sequence"/>
</dbReference>
<dbReference type="AlphaFoldDB" id="A0A3M7P9K3"/>
<dbReference type="EMBL" id="REGN01012340">
    <property type="protein sequence ID" value="RMZ95786.1"/>
    <property type="molecule type" value="Genomic_DNA"/>
</dbReference>
<organism evidence="1 2">
    <name type="scientific">Brachionus plicatilis</name>
    <name type="common">Marine rotifer</name>
    <name type="synonym">Brachionus muelleri</name>
    <dbReference type="NCBI Taxonomy" id="10195"/>
    <lineage>
        <taxon>Eukaryota</taxon>
        <taxon>Metazoa</taxon>
        <taxon>Spiralia</taxon>
        <taxon>Gnathifera</taxon>
        <taxon>Rotifera</taxon>
        <taxon>Eurotatoria</taxon>
        <taxon>Monogononta</taxon>
        <taxon>Pseudotrocha</taxon>
        <taxon>Ploima</taxon>
        <taxon>Brachionidae</taxon>
        <taxon>Brachionus</taxon>
    </lineage>
</organism>
<comment type="caution">
    <text evidence="1">The sequence shown here is derived from an EMBL/GenBank/DDBJ whole genome shotgun (WGS) entry which is preliminary data.</text>
</comment>
<evidence type="ECO:0000313" key="1">
    <source>
        <dbReference type="EMBL" id="RMZ95786.1"/>
    </source>
</evidence>
<sequence>MPFSRKSQPRRHLAKWIAARLSDQFFELFKYRTGFAIGQNEYCDLNIIYTIKKFCSPYFNDSFKKNQHKEFFLTKENFYCLNVFFNTNKF</sequence>
<accession>A0A3M7P9K3</accession>
<gene>
    <name evidence="1" type="ORF">BpHYR1_028220</name>
</gene>
<reference evidence="1 2" key="1">
    <citation type="journal article" date="2018" name="Sci. Rep.">
        <title>Genomic signatures of local adaptation to the degree of environmental predictability in rotifers.</title>
        <authorList>
            <person name="Franch-Gras L."/>
            <person name="Hahn C."/>
            <person name="Garcia-Roger E.M."/>
            <person name="Carmona M.J."/>
            <person name="Serra M."/>
            <person name="Gomez A."/>
        </authorList>
    </citation>
    <scope>NUCLEOTIDE SEQUENCE [LARGE SCALE GENOMIC DNA]</scope>
    <source>
        <strain evidence="1">HYR1</strain>
    </source>
</reference>
<proteinExistence type="predicted"/>
<keyword evidence="2" id="KW-1185">Reference proteome</keyword>